<organism evidence="1 2">
    <name type="scientific">Desulforamulus profundi</name>
    <dbReference type="NCBI Taxonomy" id="1383067"/>
    <lineage>
        <taxon>Bacteria</taxon>
        <taxon>Bacillati</taxon>
        <taxon>Bacillota</taxon>
        <taxon>Clostridia</taxon>
        <taxon>Eubacteriales</taxon>
        <taxon>Peptococcaceae</taxon>
        <taxon>Desulforamulus</taxon>
    </lineage>
</organism>
<reference evidence="1 2" key="1">
    <citation type="submission" date="2013-09" db="EMBL/GenBank/DDBJ databases">
        <title>Biodegradation of hydrocarbons in the deep terrestrial subsurface : characterization of a microbial consortium composed of two Desulfotomaculum species originating from a deep geological formation.</title>
        <authorList>
            <person name="Aullo T."/>
            <person name="Berlendis S."/>
            <person name="Lascourreges J.-F."/>
            <person name="Dessort D."/>
            <person name="Saint-Laurent S."/>
            <person name="Schraauwers B."/>
            <person name="Mas J."/>
            <person name="Magot M."/>
            <person name="Ranchou-Peyruse A."/>
        </authorList>
    </citation>
    <scope>NUCLEOTIDE SEQUENCE [LARGE SCALE GENOMIC DNA]</scope>
    <source>
        <strain evidence="1 2">Bs107</strain>
    </source>
</reference>
<name>A0A2C6L2R2_9FIRM</name>
<gene>
    <name evidence="1" type="ORF">P378_08620</name>
</gene>
<protein>
    <recommendedName>
        <fullName evidence="3">DUF3486 family protein</fullName>
    </recommendedName>
</protein>
<keyword evidence="2" id="KW-1185">Reference proteome</keyword>
<comment type="caution">
    <text evidence="1">The sequence shown here is derived from an EMBL/GenBank/DDBJ whole genome shotgun (WGS) entry which is preliminary data.</text>
</comment>
<sequence>MMGKERARTRINSKIDSLPDEIRAKVDEMIVDTSNTYQEIADWVKSQGYEVSKSSVGRYAMRTTAATQRLIEAQKQTEALVSVVKRNPDIDYTDAGLMMLMDGLVKKLTTAEEEFDRMPLDKAGRLITAISRTKVYKDRVKQDMKKKVELAFQGMESELMAAIKSDPELAKELKSVLERAKEKMMQDD</sequence>
<evidence type="ECO:0000313" key="2">
    <source>
        <dbReference type="Proteomes" id="UP000222564"/>
    </source>
</evidence>
<accession>A0A2C6L2R2</accession>
<dbReference type="Proteomes" id="UP000222564">
    <property type="component" value="Unassembled WGS sequence"/>
</dbReference>
<dbReference type="EMBL" id="AWQQ01000047">
    <property type="protein sequence ID" value="PHJ38551.1"/>
    <property type="molecule type" value="Genomic_DNA"/>
</dbReference>
<dbReference type="Pfam" id="PF11985">
    <property type="entry name" value="Phage_Mu_Gp27"/>
    <property type="match status" value="1"/>
</dbReference>
<evidence type="ECO:0000313" key="1">
    <source>
        <dbReference type="EMBL" id="PHJ38551.1"/>
    </source>
</evidence>
<proteinExistence type="predicted"/>
<dbReference type="InterPro" id="IPR021874">
    <property type="entry name" value="Phage_Mu_Gp27"/>
</dbReference>
<evidence type="ECO:0008006" key="3">
    <source>
        <dbReference type="Google" id="ProtNLM"/>
    </source>
</evidence>
<dbReference type="AlphaFoldDB" id="A0A2C6L2R2"/>